<feature type="transmembrane region" description="Helical" evidence="8">
    <location>
        <begin position="253"/>
        <end position="273"/>
    </location>
</feature>
<dbReference type="GeneID" id="17036610"/>
<evidence type="ECO:0000256" key="5">
    <source>
        <dbReference type="ARBA" id="ARBA00023136"/>
    </source>
</evidence>
<evidence type="ECO:0000256" key="7">
    <source>
        <dbReference type="SAM" id="MobiDB-lite"/>
    </source>
</evidence>
<dbReference type="RefSeq" id="XP_005643225.1">
    <property type="nucleotide sequence ID" value="XM_005643168.1"/>
</dbReference>
<gene>
    <name evidence="9" type="ORF">COCSUDRAFT_68154</name>
</gene>
<dbReference type="AlphaFoldDB" id="I0YJW2"/>
<dbReference type="GO" id="GO:0015250">
    <property type="term" value="F:water channel activity"/>
    <property type="evidence" value="ECO:0007669"/>
    <property type="project" value="TreeGrafter"/>
</dbReference>
<dbReference type="SUPFAM" id="SSF81338">
    <property type="entry name" value="Aquaporin-like"/>
    <property type="match status" value="1"/>
</dbReference>
<evidence type="ECO:0000313" key="9">
    <source>
        <dbReference type="EMBL" id="EIE18681.1"/>
    </source>
</evidence>
<evidence type="ECO:0000256" key="2">
    <source>
        <dbReference type="ARBA" id="ARBA00006175"/>
    </source>
</evidence>
<keyword evidence="5 8" id="KW-0472">Membrane</keyword>
<organism evidence="9 10">
    <name type="scientific">Coccomyxa subellipsoidea (strain C-169)</name>
    <name type="common">Green microalga</name>
    <dbReference type="NCBI Taxonomy" id="574566"/>
    <lineage>
        <taxon>Eukaryota</taxon>
        <taxon>Viridiplantae</taxon>
        <taxon>Chlorophyta</taxon>
        <taxon>core chlorophytes</taxon>
        <taxon>Trebouxiophyceae</taxon>
        <taxon>Trebouxiophyceae incertae sedis</taxon>
        <taxon>Coccomyxaceae</taxon>
        <taxon>Coccomyxa</taxon>
        <taxon>Coccomyxa subellipsoidea</taxon>
    </lineage>
</organism>
<comment type="similarity">
    <text evidence="2 6">Belongs to the MIP/aquaporin (TC 1.A.8) family.</text>
</comment>
<dbReference type="InterPro" id="IPR000425">
    <property type="entry name" value="MIP"/>
</dbReference>
<evidence type="ECO:0000256" key="1">
    <source>
        <dbReference type="ARBA" id="ARBA00004141"/>
    </source>
</evidence>
<dbReference type="OrthoDB" id="3222at2759"/>
<evidence type="ECO:0000256" key="6">
    <source>
        <dbReference type="RuleBase" id="RU000477"/>
    </source>
</evidence>
<evidence type="ECO:0000256" key="3">
    <source>
        <dbReference type="ARBA" id="ARBA00022692"/>
    </source>
</evidence>
<feature type="transmembrane region" description="Helical" evidence="8">
    <location>
        <begin position="285"/>
        <end position="304"/>
    </location>
</feature>
<feature type="transmembrane region" description="Helical" evidence="8">
    <location>
        <begin position="324"/>
        <end position="342"/>
    </location>
</feature>
<comment type="subcellular location">
    <subcellularLocation>
        <location evidence="1">Membrane</location>
        <topology evidence="1">Multi-pass membrane protein</topology>
    </subcellularLocation>
</comment>
<evidence type="ECO:0000313" key="10">
    <source>
        <dbReference type="Proteomes" id="UP000007264"/>
    </source>
</evidence>
<dbReference type="Proteomes" id="UP000007264">
    <property type="component" value="Unassembled WGS sequence"/>
</dbReference>
<dbReference type="eggNOG" id="KOG0223">
    <property type="taxonomic scope" value="Eukaryota"/>
</dbReference>
<feature type="transmembrane region" description="Helical" evidence="8">
    <location>
        <begin position="133"/>
        <end position="151"/>
    </location>
</feature>
<dbReference type="PANTHER" id="PTHR19139:SF199">
    <property type="entry name" value="MIP17260P"/>
    <property type="match status" value="1"/>
</dbReference>
<name>I0YJW2_COCSC</name>
<dbReference type="STRING" id="574566.I0YJW2"/>
<dbReference type="PRINTS" id="PR00783">
    <property type="entry name" value="MINTRINSICP"/>
</dbReference>
<dbReference type="GO" id="GO:0005886">
    <property type="term" value="C:plasma membrane"/>
    <property type="evidence" value="ECO:0007669"/>
    <property type="project" value="TreeGrafter"/>
</dbReference>
<dbReference type="InterPro" id="IPR023271">
    <property type="entry name" value="Aquaporin-like"/>
</dbReference>
<evidence type="ECO:0000256" key="4">
    <source>
        <dbReference type="ARBA" id="ARBA00022989"/>
    </source>
</evidence>
<keyword evidence="6" id="KW-0813">Transport</keyword>
<dbReference type="PANTHER" id="PTHR19139">
    <property type="entry name" value="AQUAPORIN TRANSPORTER"/>
    <property type="match status" value="1"/>
</dbReference>
<dbReference type="KEGG" id="csl:COCSUDRAFT_68154"/>
<feature type="region of interest" description="Disordered" evidence="7">
    <location>
        <begin position="29"/>
        <end position="49"/>
    </location>
</feature>
<evidence type="ECO:0000256" key="8">
    <source>
        <dbReference type="SAM" id="Phobius"/>
    </source>
</evidence>
<dbReference type="Gene3D" id="1.20.1080.10">
    <property type="entry name" value="Glycerol uptake facilitator protein"/>
    <property type="match status" value="1"/>
</dbReference>
<feature type="transmembrane region" description="Helical" evidence="8">
    <location>
        <begin position="158"/>
        <end position="180"/>
    </location>
</feature>
<proteinExistence type="inferred from homology"/>
<reference evidence="9 10" key="1">
    <citation type="journal article" date="2012" name="Genome Biol.">
        <title>The genome of the polar eukaryotic microalga coccomyxa subellipsoidea reveals traits of cold adaptation.</title>
        <authorList>
            <person name="Blanc G."/>
            <person name="Agarkova I."/>
            <person name="Grimwood J."/>
            <person name="Kuo A."/>
            <person name="Brueggeman A."/>
            <person name="Dunigan D."/>
            <person name="Gurnon J."/>
            <person name="Ladunga I."/>
            <person name="Lindquist E."/>
            <person name="Lucas S."/>
            <person name="Pangilinan J."/>
            <person name="Proschold T."/>
            <person name="Salamov A."/>
            <person name="Schmutz J."/>
            <person name="Weeks D."/>
            <person name="Yamada T."/>
            <person name="Claverie J.M."/>
            <person name="Grigoriev I."/>
            <person name="Van Etten J."/>
            <person name="Lomsadze A."/>
            <person name="Borodovsky M."/>
        </authorList>
    </citation>
    <scope>NUCLEOTIDE SEQUENCE [LARGE SCALE GENOMIC DNA]</scope>
    <source>
        <strain evidence="9 10">C-169</strain>
    </source>
</reference>
<accession>I0YJW2</accession>
<dbReference type="EMBL" id="AGSI01000022">
    <property type="protein sequence ID" value="EIE18681.1"/>
    <property type="molecule type" value="Genomic_DNA"/>
</dbReference>
<sequence>MAQAMAALRSAAVASAALSLRQPHLRRALPGLHQHISTERTFPTPKPGPAMKSANFIPRRCLSFRTAALSSSNGSSKFGGGFANGRKVEKIGEQYVVTFGNDEESSTASTSKQSWIKRLTLSSAEKKKVFCEFVTQAAFNFCSCSIVAAAAMNAGGNALLSTGLVMAAHMVLLPLLIFTFGPVSGAHFNPMVTATFVATKAMALKLGVAYIIAQVLGGVVGAAAAFSSLPAALQTAAYAGINAVPADHTVLQAFMGEVYASFVFISVLFGTVVDKRGWGRLGPIAVGLIVPLLMFLEGSVSSMCINPARAFGPALVSGVWDNHWIYWTAPFLGGVPAGLIYSKFFTAEALSKGTKTAGAPEKAPPLLLQEWLNGSPLSMRAGSHLVLNFDSNPFASSRRAPLS</sequence>
<keyword evidence="4 8" id="KW-1133">Transmembrane helix</keyword>
<comment type="caution">
    <text evidence="9">The sequence shown here is derived from an EMBL/GenBank/DDBJ whole genome shotgun (WGS) entry which is preliminary data.</text>
</comment>
<dbReference type="InterPro" id="IPR034294">
    <property type="entry name" value="Aquaporin_transptr"/>
</dbReference>
<keyword evidence="3 6" id="KW-0812">Transmembrane</keyword>
<protein>
    <submittedName>
        <fullName evidence="9">Aquaporin-like protein</fullName>
    </submittedName>
</protein>
<dbReference type="Pfam" id="PF00230">
    <property type="entry name" value="MIP"/>
    <property type="match status" value="1"/>
</dbReference>
<keyword evidence="10" id="KW-1185">Reference proteome</keyword>